<protein>
    <recommendedName>
        <fullName evidence="12">Proline--tRNA ligase</fullName>
        <ecNumber evidence="12">6.1.1.15</ecNumber>
    </recommendedName>
    <alternativeName>
        <fullName evidence="12">Prolyl-tRNA synthetase</fullName>
        <shortName evidence="12">ProRS</shortName>
    </alternativeName>
</protein>
<dbReference type="CDD" id="cd00779">
    <property type="entry name" value="ProRS_core_prok"/>
    <property type="match status" value="1"/>
</dbReference>
<evidence type="ECO:0000256" key="11">
    <source>
        <dbReference type="ARBA" id="ARBA00060755"/>
    </source>
</evidence>
<evidence type="ECO:0000256" key="10">
    <source>
        <dbReference type="ARBA" id="ARBA00053664"/>
    </source>
</evidence>
<dbReference type="AlphaFoldDB" id="F2N9H7"/>
<evidence type="ECO:0000313" key="14">
    <source>
        <dbReference type="EMBL" id="AEB07006.1"/>
    </source>
</evidence>
<dbReference type="PROSITE" id="PS50862">
    <property type="entry name" value="AA_TRNA_LIGASE_II"/>
    <property type="match status" value="1"/>
</dbReference>
<keyword evidence="5 12" id="KW-0547">Nucleotide-binding</keyword>
<dbReference type="HAMAP" id="MF_01569">
    <property type="entry name" value="Pro_tRNA_synth_type1"/>
    <property type="match status" value="1"/>
</dbReference>
<dbReference type="eggNOG" id="COG0442">
    <property type="taxonomic scope" value="Bacteria"/>
</dbReference>
<keyword evidence="4 12" id="KW-0436">Ligase</keyword>
<accession>F2N9H7</accession>
<dbReference type="CDD" id="cd00861">
    <property type="entry name" value="ProRS_anticodon_short"/>
    <property type="match status" value="1"/>
</dbReference>
<dbReference type="InterPro" id="IPR036621">
    <property type="entry name" value="Anticodon-bd_dom_sf"/>
</dbReference>
<comment type="subcellular location">
    <subcellularLocation>
        <location evidence="1 12">Cytoplasm</location>
    </subcellularLocation>
</comment>
<dbReference type="Pfam" id="PF00587">
    <property type="entry name" value="tRNA-synt_2b"/>
    <property type="match status" value="1"/>
</dbReference>
<dbReference type="FunFam" id="3.30.930.10:FF:000042">
    <property type="entry name" value="probable proline--tRNA ligase, mitochondrial"/>
    <property type="match status" value="1"/>
</dbReference>
<comment type="catalytic activity">
    <reaction evidence="9 12">
        <text>tRNA(Pro) + L-proline + ATP = L-prolyl-tRNA(Pro) + AMP + diphosphate</text>
        <dbReference type="Rhea" id="RHEA:14305"/>
        <dbReference type="Rhea" id="RHEA-COMP:9700"/>
        <dbReference type="Rhea" id="RHEA-COMP:9702"/>
        <dbReference type="ChEBI" id="CHEBI:30616"/>
        <dbReference type="ChEBI" id="CHEBI:33019"/>
        <dbReference type="ChEBI" id="CHEBI:60039"/>
        <dbReference type="ChEBI" id="CHEBI:78442"/>
        <dbReference type="ChEBI" id="CHEBI:78532"/>
        <dbReference type="ChEBI" id="CHEBI:456215"/>
        <dbReference type="EC" id="6.1.1.15"/>
    </reaction>
</comment>
<evidence type="ECO:0000256" key="7">
    <source>
        <dbReference type="ARBA" id="ARBA00022917"/>
    </source>
</evidence>
<dbReference type="InterPro" id="IPR023717">
    <property type="entry name" value="Pro-tRNA-Synthase_IIa_type1"/>
</dbReference>
<comment type="function">
    <text evidence="10 12">Catalyzes the attachment of proline to tRNA(Pro) in a two-step reaction: proline is first activated by ATP to form Pro-AMP and then transferred to the acceptor end of tRNA(Pro). As ProRS can inadvertently accommodate and process non-cognate amino acids such as alanine and cysteine, to avoid such errors it has two additional distinct editing activities against alanine. One activity is designated as 'pretransfer' editing and involves the tRNA(Pro)-independent hydrolysis of activated Ala-AMP. The other activity is designated 'posttransfer' editing and involves deacylation of mischarged Ala-tRNA(Pro). The misacylated Cys-tRNA(Pro) is not edited by ProRS.</text>
</comment>
<dbReference type="InterPro" id="IPR050062">
    <property type="entry name" value="Pro-tRNA_synthetase"/>
</dbReference>
<dbReference type="SUPFAM" id="SSF55681">
    <property type="entry name" value="Class II aaRS and biotin synthetases"/>
    <property type="match status" value="1"/>
</dbReference>
<dbReference type="PANTHER" id="PTHR42753">
    <property type="entry name" value="MITOCHONDRIAL RIBOSOME PROTEIN L39/PROLYL-TRNA LIGASE FAMILY MEMBER"/>
    <property type="match status" value="1"/>
</dbReference>
<evidence type="ECO:0000256" key="6">
    <source>
        <dbReference type="ARBA" id="ARBA00022840"/>
    </source>
</evidence>
<evidence type="ECO:0000256" key="12">
    <source>
        <dbReference type="HAMAP-Rule" id="MF_01569"/>
    </source>
</evidence>
<dbReference type="InterPro" id="IPR006195">
    <property type="entry name" value="aa-tRNA-synth_II"/>
</dbReference>
<evidence type="ECO:0000256" key="3">
    <source>
        <dbReference type="ARBA" id="ARBA00022490"/>
    </source>
</evidence>
<sequence>MTYVMKMSNLYAPTLKEDPAEADLVSHRLLLRAGMIRKMASGIYSYLPLAWRSLKKIEEIVRDEMDAIGAQECLLPILTDAELWRLSGRWDAYGPELMRIVDRHQRQFALGPTHEETVTDLVKNELASYRQLPVSLYQIQTKFRDEMRPRFGLMRGREFIMKDAYSFSATQASLQECYEDMKAAYGRICERCGLAALPVAADSGQIGGDTSVEYMALADSGEASLVYCDSCGFAADDEAASTRVSVTEGPGDGALERVSTPGLASIAEVAAHFDIPENATRKSLALIDGGGVPVVAIVAGDRELNEIKAGHLFGDYHLMDEEELAATGLHKGFIGPVGLPRGVRLVADESLRESERWVCGANEVDFHLTGACPGRDFEVDEWADLVTVVAGDPCPVCGEELSGARGIEVSQVFQLGTKYSLPMGATFTDEAGRTQPMLMGCYGVGISRTLAAVVEQHHDEAGIIWPVSVAPYEVSIVLLDTKLQACVAAGDRLAFELSAGGIDVVLDDRAERPGVKFADNDLMGFPYQIIVGKRGIAAGTVEIKDRATGERVDVALDDASNYAVERIRRARGVRFA</sequence>
<dbReference type="SUPFAM" id="SSF52954">
    <property type="entry name" value="Class II aaRS ABD-related"/>
    <property type="match status" value="1"/>
</dbReference>
<name>F2N9H7_CORGP</name>
<evidence type="ECO:0000313" key="15">
    <source>
        <dbReference type="Proteomes" id="UP000006851"/>
    </source>
</evidence>
<keyword evidence="6 12" id="KW-0067">ATP-binding</keyword>
<gene>
    <name evidence="12" type="primary">proS</name>
    <name evidence="14" type="ordered locus">Corgl_0893</name>
</gene>
<dbReference type="EC" id="6.1.1.15" evidence="12"/>
<comment type="domain">
    <text evidence="12">Consists of three domains: the N-terminal catalytic domain, the editing domain and the C-terminal anticodon-binding domain.</text>
</comment>
<dbReference type="Proteomes" id="UP000006851">
    <property type="component" value="Chromosome"/>
</dbReference>
<dbReference type="Gene3D" id="3.30.930.10">
    <property type="entry name" value="Bira Bifunctional Protein, Domain 2"/>
    <property type="match status" value="2"/>
</dbReference>
<dbReference type="FunFam" id="3.30.930.10:FF:000065">
    <property type="entry name" value="Proline--tRNA ligase"/>
    <property type="match status" value="1"/>
</dbReference>
<keyword evidence="7 12" id="KW-0648">Protein biosynthesis</keyword>
<dbReference type="InterPro" id="IPR044140">
    <property type="entry name" value="ProRS_anticodon_short"/>
</dbReference>
<dbReference type="GO" id="GO:0002161">
    <property type="term" value="F:aminoacyl-tRNA deacylase activity"/>
    <property type="evidence" value="ECO:0007669"/>
    <property type="project" value="InterPro"/>
</dbReference>
<comment type="similarity">
    <text evidence="11 12">Belongs to the class-II aminoacyl-tRNA synthetase family. ProS type 1 subfamily.</text>
</comment>
<evidence type="ECO:0000256" key="5">
    <source>
        <dbReference type="ARBA" id="ARBA00022741"/>
    </source>
</evidence>
<dbReference type="InterPro" id="IPR002314">
    <property type="entry name" value="aa-tRNA-synt_IIb"/>
</dbReference>
<keyword evidence="3 12" id="KW-0963">Cytoplasm</keyword>
<dbReference type="PANTHER" id="PTHR42753:SF2">
    <property type="entry name" value="PROLINE--TRNA LIGASE"/>
    <property type="match status" value="1"/>
</dbReference>
<dbReference type="NCBIfam" id="NF006625">
    <property type="entry name" value="PRK09194.1"/>
    <property type="match status" value="1"/>
</dbReference>
<keyword evidence="15" id="KW-1185">Reference proteome</keyword>
<evidence type="ECO:0000256" key="9">
    <source>
        <dbReference type="ARBA" id="ARBA00047671"/>
    </source>
</evidence>
<dbReference type="KEGG" id="cgo:Corgl_0893"/>
<evidence type="ECO:0000256" key="8">
    <source>
        <dbReference type="ARBA" id="ARBA00023146"/>
    </source>
</evidence>
<dbReference type="Gene3D" id="3.90.960.10">
    <property type="entry name" value="YbaK/aminoacyl-tRNA synthetase-associated domain"/>
    <property type="match status" value="1"/>
</dbReference>
<dbReference type="InterPro" id="IPR036754">
    <property type="entry name" value="YbaK/aa-tRNA-synt-asso_dom_sf"/>
</dbReference>
<dbReference type="GO" id="GO:0004827">
    <property type="term" value="F:proline-tRNA ligase activity"/>
    <property type="evidence" value="ECO:0007669"/>
    <property type="project" value="UniProtKB-UniRule"/>
</dbReference>
<dbReference type="InterPro" id="IPR004154">
    <property type="entry name" value="Anticodon-bd"/>
</dbReference>
<dbReference type="GO" id="GO:0006433">
    <property type="term" value="P:prolyl-tRNA aminoacylation"/>
    <property type="evidence" value="ECO:0007669"/>
    <property type="project" value="UniProtKB-UniRule"/>
</dbReference>
<evidence type="ECO:0000256" key="4">
    <source>
        <dbReference type="ARBA" id="ARBA00022598"/>
    </source>
</evidence>
<feature type="domain" description="Aminoacyl-transfer RNA synthetases class-II family profile" evidence="13">
    <location>
        <begin position="42"/>
        <end position="466"/>
    </location>
</feature>
<evidence type="ECO:0000259" key="13">
    <source>
        <dbReference type="PROSITE" id="PS50862"/>
    </source>
</evidence>
<dbReference type="Gene3D" id="3.40.50.800">
    <property type="entry name" value="Anticodon-binding domain"/>
    <property type="match status" value="1"/>
</dbReference>
<dbReference type="InterPro" id="IPR007214">
    <property type="entry name" value="YbaK/aa-tRNA-synth-assoc-dom"/>
</dbReference>
<dbReference type="CDD" id="cd04334">
    <property type="entry name" value="ProRS-INS"/>
    <property type="match status" value="1"/>
</dbReference>
<keyword evidence="8 12" id="KW-0030">Aminoacyl-tRNA synthetase</keyword>
<proteinExistence type="inferred from homology"/>
<reference evidence="15" key="1">
    <citation type="journal article" date="2013" name="Stand. Genomic Sci.">
        <title>Complete genome sequence of Coriobacterium glomerans type strain (PW2(T)) from the midgut of Pyrrhocoris apterus L. (red soldier bug).</title>
        <authorList>
            <person name="Stackebrandt E."/>
            <person name="Zeytun A."/>
            <person name="Lapidus A."/>
            <person name="Nolan M."/>
            <person name="Lucas S."/>
            <person name="Hammon N."/>
            <person name="Deshpande S."/>
            <person name="Cheng J.F."/>
            <person name="Tapia R."/>
            <person name="Goodwin L.A."/>
            <person name="Pitluck S."/>
            <person name="Liolios K."/>
            <person name="Pagani I."/>
            <person name="Ivanova N."/>
            <person name="Mavromatis K."/>
            <person name="Mikhailova N."/>
            <person name="Huntemann M."/>
            <person name="Pati A."/>
            <person name="Chen A."/>
            <person name="Palaniappan K."/>
            <person name="Chang Y.J."/>
            <person name="Land M."/>
            <person name="Hauser L."/>
            <person name="Rohde M."/>
            <person name="Pukall R."/>
            <person name="Goker M."/>
            <person name="Detter J.C."/>
            <person name="Woyke T."/>
            <person name="Bristow J."/>
            <person name="Eisen J.A."/>
            <person name="Markowitz V."/>
            <person name="Hugenholtz P."/>
            <person name="Kyrpides N.C."/>
            <person name="Klenk H.P."/>
        </authorList>
    </citation>
    <scope>NUCLEOTIDE SEQUENCE</scope>
    <source>
        <strain evidence="15">ATCC 49209 / DSM 20642 / JCM 10262 / PW2</strain>
    </source>
</reference>
<organism evidence="14 15">
    <name type="scientific">Coriobacterium glomerans (strain ATCC 49209 / DSM 20642 / JCM 10262 / PW2)</name>
    <dbReference type="NCBI Taxonomy" id="700015"/>
    <lineage>
        <taxon>Bacteria</taxon>
        <taxon>Bacillati</taxon>
        <taxon>Actinomycetota</taxon>
        <taxon>Coriobacteriia</taxon>
        <taxon>Coriobacteriales</taxon>
        <taxon>Coriobacteriaceae</taxon>
        <taxon>Coriobacterium</taxon>
    </lineage>
</organism>
<dbReference type="GO" id="GO:0005829">
    <property type="term" value="C:cytosol"/>
    <property type="evidence" value="ECO:0007669"/>
    <property type="project" value="TreeGrafter"/>
</dbReference>
<dbReference type="GO" id="GO:0005524">
    <property type="term" value="F:ATP binding"/>
    <property type="evidence" value="ECO:0007669"/>
    <property type="project" value="UniProtKB-UniRule"/>
</dbReference>
<dbReference type="HOGENOM" id="CLU_016739_0_0_11"/>
<dbReference type="STRING" id="700015.Corgl_0893"/>
<dbReference type="InterPro" id="IPR002316">
    <property type="entry name" value="Pro-tRNA-ligase_IIa"/>
</dbReference>
<dbReference type="EMBL" id="CP002628">
    <property type="protein sequence ID" value="AEB07006.1"/>
    <property type="molecule type" value="Genomic_DNA"/>
</dbReference>
<dbReference type="Pfam" id="PF04073">
    <property type="entry name" value="tRNA_edit"/>
    <property type="match status" value="1"/>
</dbReference>
<dbReference type="InterPro" id="IPR033730">
    <property type="entry name" value="ProRS_core_prok"/>
</dbReference>
<comment type="subunit">
    <text evidence="2 12">Homodimer.</text>
</comment>
<dbReference type="NCBIfam" id="TIGR00409">
    <property type="entry name" value="proS_fam_II"/>
    <property type="match status" value="1"/>
</dbReference>
<dbReference type="InterPro" id="IPR004500">
    <property type="entry name" value="Pro-tRNA-synth_IIa_bac-type"/>
</dbReference>
<evidence type="ECO:0000256" key="2">
    <source>
        <dbReference type="ARBA" id="ARBA00011738"/>
    </source>
</evidence>
<dbReference type="InterPro" id="IPR045864">
    <property type="entry name" value="aa-tRNA-synth_II/BPL/LPL"/>
</dbReference>
<evidence type="ECO:0000256" key="1">
    <source>
        <dbReference type="ARBA" id="ARBA00004496"/>
    </source>
</evidence>
<dbReference type="PRINTS" id="PR01046">
    <property type="entry name" value="TRNASYNTHPRO"/>
</dbReference>
<dbReference type="SUPFAM" id="SSF55826">
    <property type="entry name" value="YbaK/ProRS associated domain"/>
    <property type="match status" value="1"/>
</dbReference>
<dbReference type="Pfam" id="PF03129">
    <property type="entry name" value="HGTP_anticodon"/>
    <property type="match status" value="1"/>
</dbReference>